<dbReference type="AlphaFoldDB" id="A0A133XLU8"/>
<evidence type="ECO:0000256" key="1">
    <source>
        <dbReference type="SAM" id="SignalP"/>
    </source>
</evidence>
<dbReference type="InterPro" id="IPR002109">
    <property type="entry name" value="Glutaredoxin"/>
</dbReference>
<comment type="caution">
    <text evidence="4">The sequence shown here is derived from an EMBL/GenBank/DDBJ whole genome shotgun (WGS) entry which is preliminary data.</text>
</comment>
<organism evidence="4 5">
    <name type="scientific">Dechloromonas denitrificans</name>
    <dbReference type="NCBI Taxonomy" id="281362"/>
    <lineage>
        <taxon>Bacteria</taxon>
        <taxon>Pseudomonadati</taxon>
        <taxon>Pseudomonadota</taxon>
        <taxon>Betaproteobacteria</taxon>
        <taxon>Rhodocyclales</taxon>
        <taxon>Azonexaceae</taxon>
        <taxon>Dechloromonas</taxon>
    </lineage>
</organism>
<accession>A0A133XLU8</accession>
<dbReference type="CDD" id="cd02976">
    <property type="entry name" value="NrdH"/>
    <property type="match status" value="1"/>
</dbReference>
<dbReference type="RefSeq" id="WP_066881645.1">
    <property type="nucleotide sequence ID" value="NZ_LODL01000010.1"/>
</dbReference>
<dbReference type="EMBL" id="LODL01000010">
    <property type="protein sequence ID" value="KXB31900.1"/>
    <property type="molecule type" value="Genomic_DNA"/>
</dbReference>
<dbReference type="InterPro" id="IPR036249">
    <property type="entry name" value="Thioredoxin-like_sf"/>
</dbReference>
<feature type="domain" description="Glutaredoxin" evidence="2">
    <location>
        <begin position="70"/>
        <end position="126"/>
    </location>
</feature>
<keyword evidence="5" id="KW-1185">Reference proteome</keyword>
<sequence length="162" mass="17375">MRHFLVLCLLLAGSSAFAETYRWLDSAGRVVISDTPPPGKTKAIVKTGDSAESSDALPYAVKKAAEDFPVTLYTTPDCVSECKQARDLLNGRGVPFSEKMLQKAEDFAELKQLVGDAFVPSLKVGKQSSRGFEASTYHNLLDLAGYPKTAPYGSKPSGGLAK</sequence>
<dbReference type="Gene3D" id="3.40.30.10">
    <property type="entry name" value="Glutaredoxin"/>
    <property type="match status" value="1"/>
</dbReference>
<dbReference type="PROSITE" id="PS51354">
    <property type="entry name" value="GLUTAREDOXIN_2"/>
    <property type="match status" value="1"/>
</dbReference>
<feature type="signal peptide" evidence="1">
    <location>
        <begin position="1"/>
        <end position="18"/>
    </location>
</feature>
<reference evidence="4 5" key="1">
    <citation type="submission" date="2015-12" db="EMBL/GenBank/DDBJ databases">
        <title>Nitrous oxide reduction kinetics distinguish bacteria harboring typical versus atypical NosZ.</title>
        <authorList>
            <person name="Yoon S."/>
            <person name="Nissen S."/>
            <person name="Park D."/>
            <person name="Sanford R.A."/>
            <person name="Loeffler F.E."/>
        </authorList>
    </citation>
    <scope>NUCLEOTIDE SEQUENCE [LARGE SCALE GENOMIC DNA]</scope>
    <source>
        <strain evidence="4 5">ATCC BAA-841</strain>
    </source>
</reference>
<evidence type="ECO:0000259" key="3">
    <source>
        <dbReference type="Pfam" id="PF13511"/>
    </source>
</evidence>
<dbReference type="SUPFAM" id="SSF52833">
    <property type="entry name" value="Thioredoxin-like"/>
    <property type="match status" value="1"/>
</dbReference>
<dbReference type="STRING" id="281362.AT959_06040"/>
<dbReference type="Pfam" id="PF13511">
    <property type="entry name" value="DUF4124"/>
    <property type="match status" value="1"/>
</dbReference>
<evidence type="ECO:0000313" key="4">
    <source>
        <dbReference type="EMBL" id="KXB31900.1"/>
    </source>
</evidence>
<evidence type="ECO:0000313" key="5">
    <source>
        <dbReference type="Proteomes" id="UP000070186"/>
    </source>
</evidence>
<evidence type="ECO:0000259" key="2">
    <source>
        <dbReference type="Pfam" id="PF00462"/>
    </source>
</evidence>
<dbReference type="Pfam" id="PF00462">
    <property type="entry name" value="Glutaredoxin"/>
    <property type="match status" value="1"/>
</dbReference>
<proteinExistence type="predicted"/>
<gene>
    <name evidence="4" type="ORF">AT959_06040</name>
</gene>
<feature type="domain" description="DUF4124" evidence="3">
    <location>
        <begin position="7"/>
        <end position="47"/>
    </location>
</feature>
<keyword evidence="1" id="KW-0732">Signal</keyword>
<protein>
    <submittedName>
        <fullName evidence="4">Uncharacterized protein</fullName>
    </submittedName>
</protein>
<name>A0A133XLU8_9RHOO</name>
<dbReference type="InterPro" id="IPR025392">
    <property type="entry name" value="DUF4124"/>
</dbReference>
<dbReference type="Proteomes" id="UP000070186">
    <property type="component" value="Unassembled WGS sequence"/>
</dbReference>
<feature type="chain" id="PRO_5007459563" evidence="1">
    <location>
        <begin position="19"/>
        <end position="162"/>
    </location>
</feature>